<dbReference type="Pfam" id="PF03168">
    <property type="entry name" value="LEA_2"/>
    <property type="match status" value="1"/>
</dbReference>
<dbReference type="PANTHER" id="PTHR31415">
    <property type="entry name" value="OS05G0367900 PROTEIN"/>
    <property type="match status" value="1"/>
</dbReference>
<comment type="subcellular location">
    <subcellularLocation>
        <location evidence="1">Membrane</location>
        <topology evidence="1">Single-pass membrane protein</topology>
    </subcellularLocation>
</comment>
<dbReference type="STRING" id="3476.A0A2P5DZV7"/>
<evidence type="ECO:0000256" key="3">
    <source>
        <dbReference type="ARBA" id="ARBA00022989"/>
    </source>
</evidence>
<keyword evidence="8" id="KW-1185">Reference proteome</keyword>
<feature type="transmembrane region" description="Helical" evidence="5">
    <location>
        <begin position="40"/>
        <end position="62"/>
    </location>
</feature>
<evidence type="ECO:0000259" key="6">
    <source>
        <dbReference type="Pfam" id="PF03168"/>
    </source>
</evidence>
<dbReference type="GO" id="GO:0098542">
    <property type="term" value="P:defense response to other organism"/>
    <property type="evidence" value="ECO:0007669"/>
    <property type="project" value="InterPro"/>
</dbReference>
<dbReference type="InterPro" id="IPR004864">
    <property type="entry name" value="LEA_2"/>
</dbReference>
<feature type="non-terminal residue" evidence="7">
    <location>
        <position position="1"/>
    </location>
</feature>
<proteinExistence type="predicted"/>
<dbReference type="GO" id="GO:0009506">
    <property type="term" value="C:plasmodesma"/>
    <property type="evidence" value="ECO:0007669"/>
    <property type="project" value="TreeGrafter"/>
</dbReference>
<dbReference type="Proteomes" id="UP000237105">
    <property type="component" value="Unassembled WGS sequence"/>
</dbReference>
<dbReference type="OrthoDB" id="1426517at2759"/>
<evidence type="ECO:0000313" key="7">
    <source>
        <dbReference type="EMBL" id="PON78817.1"/>
    </source>
</evidence>
<reference evidence="8" key="1">
    <citation type="submission" date="2016-06" db="EMBL/GenBank/DDBJ databases">
        <title>Parallel loss of symbiosis genes in relatives of nitrogen-fixing non-legume Parasponia.</title>
        <authorList>
            <person name="Van Velzen R."/>
            <person name="Holmer R."/>
            <person name="Bu F."/>
            <person name="Rutten L."/>
            <person name="Van Zeijl A."/>
            <person name="Liu W."/>
            <person name="Santuari L."/>
            <person name="Cao Q."/>
            <person name="Sharma T."/>
            <person name="Shen D."/>
            <person name="Roswanjaya Y."/>
            <person name="Wardhani T."/>
            <person name="Kalhor M.S."/>
            <person name="Jansen J."/>
            <person name="Van den Hoogen J."/>
            <person name="Gungor B."/>
            <person name="Hartog M."/>
            <person name="Hontelez J."/>
            <person name="Verver J."/>
            <person name="Yang W.-C."/>
            <person name="Schijlen E."/>
            <person name="Repin R."/>
            <person name="Schilthuizen M."/>
            <person name="Schranz E."/>
            <person name="Heidstra R."/>
            <person name="Miyata K."/>
            <person name="Fedorova E."/>
            <person name="Kohlen W."/>
            <person name="Bisseling T."/>
            <person name="Smit S."/>
            <person name="Geurts R."/>
        </authorList>
    </citation>
    <scope>NUCLEOTIDE SEQUENCE [LARGE SCALE GENOMIC DNA]</scope>
    <source>
        <strain evidence="8">cv. WU1-14</strain>
    </source>
</reference>
<keyword evidence="3 5" id="KW-1133">Transmembrane helix</keyword>
<evidence type="ECO:0000256" key="1">
    <source>
        <dbReference type="ARBA" id="ARBA00004167"/>
    </source>
</evidence>
<keyword evidence="2 5" id="KW-0812">Transmembrane</keyword>
<comment type="caution">
    <text evidence="7">The sequence shown here is derived from an EMBL/GenBank/DDBJ whole genome shotgun (WGS) entry which is preliminary data.</text>
</comment>
<evidence type="ECO:0000313" key="8">
    <source>
        <dbReference type="Proteomes" id="UP000237105"/>
    </source>
</evidence>
<feature type="domain" description="Late embryogenesis abundant protein LEA-2 subgroup" evidence="6">
    <location>
        <begin position="96"/>
        <end position="199"/>
    </location>
</feature>
<evidence type="ECO:0000256" key="2">
    <source>
        <dbReference type="ARBA" id="ARBA00022692"/>
    </source>
</evidence>
<name>A0A2P5DZV7_PARAD</name>
<dbReference type="PANTHER" id="PTHR31415:SF166">
    <property type="entry name" value="LATE EMBRYOGENESIS ABUNDANT (LEA) HYDROXYPROLINE-RICH GLYCOPROTEIN FAMILY"/>
    <property type="match status" value="1"/>
</dbReference>
<dbReference type="AlphaFoldDB" id="A0A2P5DZV7"/>
<dbReference type="EMBL" id="JXTB01000007">
    <property type="protein sequence ID" value="PON78817.1"/>
    <property type="molecule type" value="Genomic_DNA"/>
</dbReference>
<organism evidence="7 8">
    <name type="scientific">Parasponia andersonii</name>
    <name type="common">Sponia andersonii</name>
    <dbReference type="NCBI Taxonomy" id="3476"/>
    <lineage>
        <taxon>Eukaryota</taxon>
        <taxon>Viridiplantae</taxon>
        <taxon>Streptophyta</taxon>
        <taxon>Embryophyta</taxon>
        <taxon>Tracheophyta</taxon>
        <taxon>Spermatophyta</taxon>
        <taxon>Magnoliopsida</taxon>
        <taxon>eudicotyledons</taxon>
        <taxon>Gunneridae</taxon>
        <taxon>Pentapetalae</taxon>
        <taxon>rosids</taxon>
        <taxon>fabids</taxon>
        <taxon>Rosales</taxon>
        <taxon>Cannabaceae</taxon>
        <taxon>Parasponia</taxon>
    </lineage>
</organism>
<dbReference type="InterPro" id="IPR044839">
    <property type="entry name" value="NDR1-like"/>
</dbReference>
<evidence type="ECO:0000256" key="4">
    <source>
        <dbReference type="ARBA" id="ARBA00023136"/>
    </source>
</evidence>
<sequence>QLIDHTGHHHHLSIPTSVVTMSAKDCGHHHDERKKLVRRLVMAAALLIALLALVIFLVWAILHPTKPRFVLQDVTVYNFTAANGPPYILTSIIQVTLSSKNPNDRIGIYYQKLDVYVTYRTQQITVATLLPSSYQGHHDVTVWSPFLSGYSVPISPYLQQVLSQDLNVGSMLVTVKIAGKVKWMVGSWVSGKYHLDVNCPAYLRFGNPTGGTPVGPALKLQLLQSCHVETALGS</sequence>
<keyword evidence="4 5" id="KW-0472">Membrane</keyword>
<dbReference type="GO" id="GO:0005886">
    <property type="term" value="C:plasma membrane"/>
    <property type="evidence" value="ECO:0007669"/>
    <property type="project" value="TreeGrafter"/>
</dbReference>
<accession>A0A2P5DZV7</accession>
<gene>
    <name evidence="7" type="ORF">PanWU01x14_017160</name>
</gene>
<protein>
    <submittedName>
        <fullName evidence="7">Late embryogenesis abundant protein</fullName>
    </submittedName>
</protein>
<evidence type="ECO:0000256" key="5">
    <source>
        <dbReference type="SAM" id="Phobius"/>
    </source>
</evidence>